<organism evidence="1 2">
    <name type="scientific">Anoxybacterium hadale</name>
    <dbReference type="NCBI Taxonomy" id="3408580"/>
    <lineage>
        <taxon>Bacteria</taxon>
        <taxon>Bacillati</taxon>
        <taxon>Bacillota</taxon>
        <taxon>Clostridia</taxon>
        <taxon>Peptostreptococcales</taxon>
        <taxon>Anaerovoracaceae</taxon>
        <taxon>Anoxybacterium</taxon>
    </lineage>
</organism>
<reference evidence="1" key="1">
    <citation type="submission" date="2019-08" db="EMBL/GenBank/DDBJ databases">
        <title>Genome sequence of Clostridiales bacterium MT110.</title>
        <authorList>
            <person name="Cao J."/>
        </authorList>
    </citation>
    <scope>NUCLEOTIDE SEQUENCE</scope>
    <source>
        <strain evidence="1">MT110</strain>
    </source>
</reference>
<accession>A0ACD1A8S9</accession>
<name>A0ACD1A8S9_9FIRM</name>
<gene>
    <name evidence="1" type="ORF">FRZ06_05055</name>
</gene>
<dbReference type="Proteomes" id="UP000594014">
    <property type="component" value="Chromosome"/>
</dbReference>
<dbReference type="EMBL" id="CP042469">
    <property type="protein sequence ID" value="QOX62758.1"/>
    <property type="molecule type" value="Genomic_DNA"/>
</dbReference>
<sequence length="100" mass="11528">MKKKYRIKSKLRFTLFMTLMILFVFSTAGTVFGAYNSESLMKPIYSEILVQSGDTLWDLAQEFGPEGKDTRMVIHEICRINELQANDIYPGQKILIPAYI</sequence>
<proteinExistence type="predicted"/>
<evidence type="ECO:0000313" key="1">
    <source>
        <dbReference type="EMBL" id="QOX62758.1"/>
    </source>
</evidence>
<keyword evidence="2" id="KW-1185">Reference proteome</keyword>
<protein>
    <submittedName>
        <fullName evidence="1">LysM peptidoglycan-binding domain-containing protein</fullName>
    </submittedName>
</protein>
<evidence type="ECO:0000313" key="2">
    <source>
        <dbReference type="Proteomes" id="UP000594014"/>
    </source>
</evidence>